<evidence type="ECO:0000256" key="16">
    <source>
        <dbReference type="PROSITE-ProRule" id="PRU00377"/>
    </source>
</evidence>
<dbReference type="InterPro" id="IPR006693">
    <property type="entry name" value="AB_hydrolase_lipase"/>
</dbReference>
<dbReference type="Pfam" id="PF01414">
    <property type="entry name" value="DSL"/>
    <property type="match status" value="1"/>
</dbReference>
<sequence>MDKSDMVIWFFTIVIVLTAFFKHFTVTTRNNVCKSFEDYYTNRDKNSNCSYNPDLELTIPDIIQRHGYPLETHIAYTEDHYILKLFRIPHGKYKTVSKNKTVFLQHGLFLNSAAFLLMGNQSLAFMLADDGYDVWLGNFRGTLFSRHTTLQEHQYKYWDFSLFEYAAYDLTTMIDLVHETTQRKVIYVGYSFGGTASLIYSSLYPELAEKNLRLLIHLGSYVNPIEWNLWSKHLMSMWKYVSPIWDYLTNGRFNVQRYSLFSWYDLCLPYPIQMKICEKYFSLTHNFNFKSGDPETIPTIIIKGVDTISTKAYKHLSQVVSNGVFTKYDYGLKDNTVIYGTPELTEFNLTKIKVPSYFIYSNNDEISTKKNFHFVYNSLSQDMKPYPVYVVNDNNFTHVFFVHNVCCLVNNVCPTYEDYYTIDSNTRCWYDVAADQNATTTITSYGYGVEVHEVVTSDGYILTLFRIINYNFNLIEKVPVLLQHGFMCSGACFIGRGKNSLGFTLADAGYDVWLSNMRGTEYSEKHITFNKNDIAFWNFTVDDISIYDVPAQLTYISKVKSSNEKIIYIGHSLGSTAALIYGATLPQNAQNLVKLFILLAPNGGIKNTKSIFLRISSLIMDSIVNLYINTEIAKSLANNGIVDTLSTSICLKTPKLMKTCLNMLNIFFMGPQTLTDASVVPILFNLFPSGTGLRVLNQIAQSTRSGFKAYDFKLKNLEKYGSSHPPTYDVYNIKVPIYMVHSHGDWCVTKTDSEILYNKLSPESKVYGKLEILDKEFNHNDFIFVNIASVLPARYVPKWKKQACEIPTSQNEHSHYTCDDDGEVKCLPGWTGDLCDVPKCRPGCDPLNGYCDRPGECLCKLGFYGEKCNKCIPLPGCRNGYCNTSFECNCHKGWDGLFCSDPICKSECHSTRGYCDYPGECRCRLGWAGKYCKDCQVLPGCQHGYCTKPLECKCYSGYTGILCQIPICSSTCDKKRGYCRRPGECRCKVGWWGKNCNKCYPYPGCVNGSCERPWECNCKTGWGGMLCDEELNYCENNPKTCQNDAKCISLIKSEGNFKCLCREGTRGRFCEVSELYTSTNQSADAHAEAQFNTSQLTTSAPMTTIMKSLFVFVLALASIIAAEEELKLFKAKRSNKHFYVNALQFHNFNNLHQMDLLNYNNHWQYTLGPIFNGFSSFVPPSFSTYFQDVTFSPGYTLINKLHQPFAARFTSPVSIPEVVTPKPIPEVKVATEERKLPTTSYGVPQPYSAPILPPSPPIPAPVSPPSQIGRLGSGSLGYVHLGNGLYALGSGSLGYRPPEEPTQTSNSNLYRLPTYSNQNYDNYL</sequence>
<evidence type="ECO:0000256" key="6">
    <source>
        <dbReference type="ARBA" id="ARBA00022729"/>
    </source>
</evidence>
<feature type="domain" description="EGF-like" evidence="20">
    <location>
        <begin position="1030"/>
        <end position="1071"/>
    </location>
</feature>
<dbReference type="EMBL" id="JARPUR010000001">
    <property type="protein sequence ID" value="KAK4886697.1"/>
    <property type="molecule type" value="Genomic_DNA"/>
</dbReference>
<dbReference type="InterPro" id="IPR029058">
    <property type="entry name" value="AB_hydrolase_fold"/>
</dbReference>
<evidence type="ECO:0000256" key="10">
    <source>
        <dbReference type="ARBA" id="ARBA00022989"/>
    </source>
</evidence>
<evidence type="ECO:0000256" key="17">
    <source>
        <dbReference type="RuleBase" id="RU280815"/>
    </source>
</evidence>
<keyword evidence="11" id="KW-0443">Lipid metabolism</keyword>
<evidence type="ECO:0000259" key="21">
    <source>
        <dbReference type="PROSITE" id="PS51051"/>
    </source>
</evidence>
<reference evidence="23" key="1">
    <citation type="submission" date="2023-01" db="EMBL/GenBank/DDBJ databases">
        <title>Key to firefly adult light organ development and bioluminescence: homeobox transcription factors regulate luciferase expression and transportation to peroxisome.</title>
        <authorList>
            <person name="Fu X."/>
        </authorList>
    </citation>
    <scope>NUCLEOTIDE SEQUENCE [LARGE SCALE GENOMIC DNA]</scope>
</reference>
<name>A0AAN7SKG4_9COLE</name>
<dbReference type="FunFam" id="2.10.25.10:FF:000018">
    <property type="entry name" value="Delta-like 1"/>
    <property type="match status" value="3"/>
</dbReference>
<dbReference type="SUPFAM" id="SSF53474">
    <property type="entry name" value="alpha/beta-Hydrolases"/>
    <property type="match status" value="2"/>
</dbReference>
<keyword evidence="8" id="KW-0378">Hydrolase</keyword>
<evidence type="ECO:0000256" key="7">
    <source>
        <dbReference type="ARBA" id="ARBA00022737"/>
    </source>
</evidence>
<evidence type="ECO:0000256" key="5">
    <source>
        <dbReference type="ARBA" id="ARBA00022692"/>
    </source>
</evidence>
<dbReference type="GO" id="GO:0016020">
    <property type="term" value="C:membrane"/>
    <property type="evidence" value="ECO:0007669"/>
    <property type="project" value="UniProtKB-SubCell"/>
</dbReference>
<dbReference type="CDD" id="cd00055">
    <property type="entry name" value="EGF_Lam"/>
    <property type="match status" value="1"/>
</dbReference>
<dbReference type="GO" id="GO:0016042">
    <property type="term" value="P:lipid catabolic process"/>
    <property type="evidence" value="ECO:0007669"/>
    <property type="project" value="UniProtKB-KW"/>
</dbReference>
<keyword evidence="13 15" id="KW-1015">Disulfide bond</keyword>
<comment type="similarity">
    <text evidence="2">Belongs to the AB hydrolase superfamily. Lipase family.</text>
</comment>
<proteinExistence type="inferred from homology"/>
<dbReference type="InterPro" id="IPR000742">
    <property type="entry name" value="EGF"/>
</dbReference>
<dbReference type="PROSITE" id="PS50026">
    <property type="entry name" value="EGF_3"/>
    <property type="match status" value="1"/>
</dbReference>
<evidence type="ECO:0000256" key="3">
    <source>
        <dbReference type="ARBA" id="ARBA00022473"/>
    </source>
</evidence>
<dbReference type="SMART" id="SM00181">
    <property type="entry name" value="EGF"/>
    <property type="match status" value="7"/>
</dbReference>
<dbReference type="Pfam" id="PF21700">
    <property type="entry name" value="EGF_DL_JAG"/>
    <property type="match status" value="3"/>
</dbReference>
<evidence type="ECO:0000313" key="22">
    <source>
        <dbReference type="EMBL" id="KAK4886697.1"/>
    </source>
</evidence>
<dbReference type="FunFam" id="2.10.25.140:FF:000002">
    <property type="entry name" value="Delta-like protein"/>
    <property type="match status" value="1"/>
</dbReference>
<comment type="function">
    <text evidence="17">Putative Notch ligand involved in the mediation of Notch signaling.</text>
</comment>
<evidence type="ECO:0000256" key="13">
    <source>
        <dbReference type="ARBA" id="ARBA00023157"/>
    </source>
</evidence>
<keyword evidence="23" id="KW-1185">Reference proteome</keyword>
<evidence type="ECO:0000259" key="20">
    <source>
        <dbReference type="PROSITE" id="PS50026"/>
    </source>
</evidence>
<dbReference type="FunFam" id="3.40.50.1820:FF:000057">
    <property type="entry name" value="Lipase"/>
    <property type="match status" value="2"/>
</dbReference>
<accession>A0AAN7SKG4</accession>
<protein>
    <recommendedName>
        <fullName evidence="17">Delta-like protein</fullName>
    </recommendedName>
</protein>
<evidence type="ECO:0000256" key="12">
    <source>
        <dbReference type="ARBA" id="ARBA00023136"/>
    </source>
</evidence>
<keyword evidence="14" id="KW-0325">Glycoprotein</keyword>
<keyword evidence="6 17" id="KW-0732">Signal</keyword>
<dbReference type="Pfam" id="PF00008">
    <property type="entry name" value="EGF"/>
    <property type="match status" value="1"/>
</dbReference>
<evidence type="ECO:0000256" key="14">
    <source>
        <dbReference type="ARBA" id="ARBA00023180"/>
    </source>
</evidence>
<keyword evidence="5 17" id="KW-0812">Transmembrane</keyword>
<dbReference type="GO" id="GO:0048731">
    <property type="term" value="P:system development"/>
    <property type="evidence" value="ECO:0007669"/>
    <property type="project" value="UniProtKB-ARBA"/>
</dbReference>
<evidence type="ECO:0000256" key="8">
    <source>
        <dbReference type="ARBA" id="ARBA00022801"/>
    </source>
</evidence>
<feature type="domain" description="DSL" evidence="21">
    <location>
        <begin position="793"/>
        <end position="835"/>
    </location>
</feature>
<comment type="caution">
    <text evidence="15">Lacks conserved residue(s) required for the propagation of feature annotation.</text>
</comment>
<evidence type="ECO:0000256" key="11">
    <source>
        <dbReference type="ARBA" id="ARBA00023098"/>
    </source>
</evidence>
<dbReference type="GO" id="GO:0048513">
    <property type="term" value="P:animal organ development"/>
    <property type="evidence" value="ECO:0007669"/>
    <property type="project" value="UniProtKB-ARBA"/>
</dbReference>
<dbReference type="InterPro" id="IPR002049">
    <property type="entry name" value="LE_dom"/>
</dbReference>
<evidence type="ECO:0000256" key="9">
    <source>
        <dbReference type="ARBA" id="ARBA00022963"/>
    </source>
</evidence>
<evidence type="ECO:0000256" key="19">
    <source>
        <dbReference type="SAM" id="Phobius"/>
    </source>
</evidence>
<organism evidence="22 23">
    <name type="scientific">Aquatica leii</name>
    <dbReference type="NCBI Taxonomy" id="1421715"/>
    <lineage>
        <taxon>Eukaryota</taxon>
        <taxon>Metazoa</taxon>
        <taxon>Ecdysozoa</taxon>
        <taxon>Arthropoda</taxon>
        <taxon>Hexapoda</taxon>
        <taxon>Insecta</taxon>
        <taxon>Pterygota</taxon>
        <taxon>Neoptera</taxon>
        <taxon>Endopterygota</taxon>
        <taxon>Coleoptera</taxon>
        <taxon>Polyphaga</taxon>
        <taxon>Elateriformia</taxon>
        <taxon>Elateroidea</taxon>
        <taxon>Lampyridae</taxon>
        <taxon>Luciolinae</taxon>
        <taxon>Aquatica</taxon>
    </lineage>
</organism>
<feature type="disulfide bond" evidence="16">
    <location>
        <begin position="826"/>
        <end position="835"/>
    </location>
</feature>
<dbReference type="InterPro" id="IPR001881">
    <property type="entry name" value="EGF-like_Ca-bd_dom"/>
</dbReference>
<dbReference type="GO" id="GO:0007154">
    <property type="term" value="P:cell communication"/>
    <property type="evidence" value="ECO:0007669"/>
    <property type="project" value="InterPro"/>
</dbReference>
<feature type="region of interest" description="Disordered" evidence="18">
    <location>
        <begin position="1296"/>
        <end position="1324"/>
    </location>
</feature>
<keyword evidence="9" id="KW-0442">Lipid degradation</keyword>
<dbReference type="InterPro" id="IPR001774">
    <property type="entry name" value="DSL"/>
</dbReference>
<feature type="compositionally biased region" description="Polar residues" evidence="18">
    <location>
        <begin position="1301"/>
        <end position="1324"/>
    </location>
</feature>
<dbReference type="GO" id="GO:0005509">
    <property type="term" value="F:calcium ion binding"/>
    <property type="evidence" value="ECO:0007669"/>
    <property type="project" value="InterPro"/>
</dbReference>
<keyword evidence="4 15" id="KW-0245">EGF-like domain</keyword>
<dbReference type="SMART" id="SM00179">
    <property type="entry name" value="EGF_CA"/>
    <property type="match status" value="1"/>
</dbReference>
<dbReference type="Gene3D" id="3.40.50.1820">
    <property type="entry name" value="alpha/beta hydrolase"/>
    <property type="match status" value="2"/>
</dbReference>
<dbReference type="Gene3D" id="2.10.25.140">
    <property type="match status" value="1"/>
</dbReference>
<evidence type="ECO:0000313" key="23">
    <source>
        <dbReference type="Proteomes" id="UP001353858"/>
    </source>
</evidence>
<comment type="caution">
    <text evidence="22">The sequence shown here is derived from an EMBL/GenBank/DDBJ whole genome shotgun (WGS) entry which is preliminary data.</text>
</comment>
<keyword evidence="10 17" id="KW-1133">Transmembrane helix</keyword>
<dbReference type="Pfam" id="PF04083">
    <property type="entry name" value="Abhydro_lipase"/>
    <property type="match status" value="2"/>
</dbReference>
<keyword evidence="7 17" id="KW-0677">Repeat</keyword>
<comment type="subcellular location">
    <subcellularLocation>
        <location evidence="1 17">Membrane</location>
        <topology evidence="1 17">Single-pass type I membrane protein</topology>
    </subcellularLocation>
</comment>
<keyword evidence="12 17" id="KW-0472">Membrane</keyword>
<dbReference type="PROSITE" id="PS51051">
    <property type="entry name" value="DSL"/>
    <property type="match status" value="1"/>
</dbReference>
<evidence type="ECO:0000256" key="4">
    <source>
        <dbReference type="ARBA" id="ARBA00022536"/>
    </source>
</evidence>
<gene>
    <name evidence="22" type="ORF">RN001_002968</name>
</gene>
<dbReference type="Gene3D" id="2.10.25.10">
    <property type="entry name" value="Laminin"/>
    <property type="match status" value="4"/>
</dbReference>
<dbReference type="Proteomes" id="UP001353858">
    <property type="component" value="Unassembled WGS sequence"/>
</dbReference>
<evidence type="ECO:0000256" key="1">
    <source>
        <dbReference type="ARBA" id="ARBA00004479"/>
    </source>
</evidence>
<evidence type="ECO:0000256" key="18">
    <source>
        <dbReference type="SAM" id="MobiDB-lite"/>
    </source>
</evidence>
<dbReference type="PANTHER" id="PTHR11005">
    <property type="entry name" value="LYSOSOMAL ACID LIPASE-RELATED"/>
    <property type="match status" value="1"/>
</dbReference>
<feature type="transmembrane region" description="Helical" evidence="19">
    <location>
        <begin position="7"/>
        <end position="25"/>
    </location>
</feature>
<dbReference type="PROSITE" id="PS00022">
    <property type="entry name" value="EGF_1"/>
    <property type="match status" value="4"/>
</dbReference>
<keyword evidence="3 17" id="KW-0217">Developmental protein</keyword>
<dbReference type="SUPFAM" id="SSF57196">
    <property type="entry name" value="EGF/Laminin"/>
    <property type="match status" value="1"/>
</dbReference>
<evidence type="ECO:0000256" key="2">
    <source>
        <dbReference type="ARBA" id="ARBA00010701"/>
    </source>
</evidence>
<dbReference type="GO" id="GO:0016787">
    <property type="term" value="F:hydrolase activity"/>
    <property type="evidence" value="ECO:0007669"/>
    <property type="project" value="UniProtKB-KW"/>
</dbReference>
<feature type="disulfide bond" evidence="15">
    <location>
        <begin position="1061"/>
        <end position="1070"/>
    </location>
</feature>
<evidence type="ECO:0000256" key="15">
    <source>
        <dbReference type="PROSITE-ProRule" id="PRU00076"/>
    </source>
</evidence>